<dbReference type="Gene3D" id="3.10.20.320">
    <property type="entry name" value="Putative peptidoglycan bound protein (lpxtg motif)"/>
    <property type="match status" value="3"/>
</dbReference>
<keyword evidence="1" id="KW-0677">Repeat</keyword>
<evidence type="ECO:0000256" key="2">
    <source>
        <dbReference type="SAM" id="MobiDB-lite"/>
    </source>
</evidence>
<dbReference type="PANTHER" id="PTHR12011">
    <property type="entry name" value="ADHESION G-PROTEIN COUPLED RECEPTOR"/>
    <property type="match status" value="1"/>
</dbReference>
<reference evidence="6 7" key="1">
    <citation type="submission" date="2021-04" db="EMBL/GenBank/DDBJ databases">
        <title>Complete genome sequence of a novel Streptococcus species.</title>
        <authorList>
            <person name="Teng J.L.L."/>
        </authorList>
    </citation>
    <scope>NUCLEOTIDE SEQUENCE [LARGE SCALE GENOMIC DNA]</scope>
    <source>
        <strain evidence="6 7">HKU75</strain>
    </source>
</reference>
<feature type="domain" description="MucBP" evidence="5">
    <location>
        <begin position="652"/>
        <end position="715"/>
    </location>
</feature>
<feature type="domain" description="MucBP" evidence="5">
    <location>
        <begin position="1019"/>
        <end position="1074"/>
    </location>
</feature>
<dbReference type="Proteomes" id="UP000677616">
    <property type="component" value="Chromosome"/>
</dbReference>
<feature type="domain" description="MucBP" evidence="5">
    <location>
        <begin position="521"/>
        <end position="570"/>
    </location>
</feature>
<proteinExistence type="predicted"/>
<dbReference type="NCBIfam" id="TIGR01167">
    <property type="entry name" value="LPXTG_anchor"/>
    <property type="match status" value="1"/>
</dbReference>
<evidence type="ECO:0000256" key="1">
    <source>
        <dbReference type="ARBA" id="ARBA00022737"/>
    </source>
</evidence>
<feature type="domain" description="MucBP" evidence="5">
    <location>
        <begin position="865"/>
        <end position="927"/>
    </location>
</feature>
<feature type="domain" description="MucBP" evidence="5">
    <location>
        <begin position="583"/>
        <end position="645"/>
    </location>
</feature>
<evidence type="ECO:0000313" key="7">
    <source>
        <dbReference type="Proteomes" id="UP000677616"/>
    </source>
</evidence>
<protein>
    <submittedName>
        <fullName evidence="6">MucBP domain-containing protein</fullName>
    </submittedName>
</protein>
<evidence type="ECO:0000259" key="5">
    <source>
        <dbReference type="Pfam" id="PF06458"/>
    </source>
</evidence>
<feature type="chain" id="PRO_5047310053" evidence="4">
    <location>
        <begin position="31"/>
        <end position="1144"/>
    </location>
</feature>
<dbReference type="Pfam" id="PF06458">
    <property type="entry name" value="MucBP"/>
    <property type="match status" value="8"/>
</dbReference>
<name>A0ABX7YL29_9STRE</name>
<feature type="region of interest" description="Disordered" evidence="2">
    <location>
        <begin position="85"/>
        <end position="105"/>
    </location>
</feature>
<keyword evidence="4" id="KW-0732">Signal</keyword>
<feature type="domain" description="MucBP" evidence="5">
    <location>
        <begin position="950"/>
        <end position="1000"/>
    </location>
</feature>
<organism evidence="6 7">
    <name type="scientific">Streptococcus oriscaviae</name>
    <dbReference type="NCBI Taxonomy" id="2781599"/>
    <lineage>
        <taxon>Bacteria</taxon>
        <taxon>Bacillati</taxon>
        <taxon>Bacillota</taxon>
        <taxon>Bacilli</taxon>
        <taxon>Lactobacillales</taxon>
        <taxon>Streptococcaceae</taxon>
        <taxon>Streptococcus</taxon>
    </lineage>
</organism>
<feature type="domain" description="MucBP" evidence="5">
    <location>
        <begin position="724"/>
        <end position="790"/>
    </location>
</feature>
<dbReference type="EMBL" id="CP073084">
    <property type="protein sequence ID" value="QUE54291.1"/>
    <property type="molecule type" value="Genomic_DNA"/>
</dbReference>
<feature type="region of interest" description="Disordered" evidence="2">
    <location>
        <begin position="220"/>
        <end position="479"/>
    </location>
</feature>
<keyword evidence="3" id="KW-1133">Transmembrane helix</keyword>
<feature type="transmembrane region" description="Helical" evidence="3">
    <location>
        <begin position="147"/>
        <end position="164"/>
    </location>
</feature>
<feature type="domain" description="MucBP" evidence="5">
    <location>
        <begin position="797"/>
        <end position="858"/>
    </location>
</feature>
<dbReference type="PANTHER" id="PTHR12011:SF347">
    <property type="entry name" value="FI21270P1-RELATED"/>
    <property type="match status" value="1"/>
</dbReference>
<feature type="signal peptide" evidence="4">
    <location>
        <begin position="1"/>
        <end position="30"/>
    </location>
</feature>
<dbReference type="RefSeq" id="WP_212570744.1">
    <property type="nucleotide sequence ID" value="NZ_CP073084.1"/>
</dbReference>
<evidence type="ECO:0000256" key="3">
    <source>
        <dbReference type="SAM" id="Phobius"/>
    </source>
</evidence>
<keyword evidence="7" id="KW-1185">Reference proteome</keyword>
<keyword evidence="3" id="KW-0812">Transmembrane</keyword>
<feature type="transmembrane region" description="Helical" evidence="3">
    <location>
        <begin position="121"/>
        <end position="140"/>
    </location>
</feature>
<evidence type="ECO:0000256" key="4">
    <source>
        <dbReference type="SAM" id="SignalP"/>
    </source>
</evidence>
<sequence length="1144" mass="126317">MKLKKKNKTILGLLSIVIAIFLFSPAKSEAQDSTSSSRVSYSFAEKSSIPEEHLRLLKEGFPTEIAKADEEKFILVYQMKETSPSSGTTVEMTDNSKETTSSEEATKLVGHLPNTSDSNTAPLVFMGVGLLVSVIYMALVNRKANRFIWLIVLSGVGLSAYYSLHISAQSSILKDVVVKYVPKGQSMVYKPESIEGYDYIGYIYFVPSLPVQPERVEITSEESRTSVTTTTSEPLTISSITTTSEEPSTSTTTIEEPTTSTSTTTIEEPTTSTSTATIEEPTTSTSTTTIEEPTTSTSTATIEESTASTSTTTIEEPTASTSTTTSEEPTTSTSTTTSEEPTTSTSTTTIEEPTTSTSTTTIEELTTSTSTTTSEEPTTSTSTTTIEELTTSTSTTTSEEPTTGTSTTTSEEPTTSTSTTTSEEPTTSTSTTTIEELTTSTSTTTSEEPTTSTSTTTSEEPTTSTTTTSEEPQIPSEEPKGKVRVNYYLLEIVNGEGGVLIGDDFVMPGFSMEMGYAPTMVAPPTLLEGKIGSGYEVLPLEIKGFTLYDSYNEVIRGEFKDELTEIDFYYSINKGSDYQEGYVAANFLLEDGTAFALKRYMAGLVGLPYDVPIPQLDNYQFIKIDGPATGYYSKEDIPEVSLTYKDIRNTSLTVLHLTEDGQELGREVIRGVAGKKYSLERVYPVYHYFYSFVGIEGGERTGRFTEEPQTVVYRYNYAFSEGVVKINYLNQKGDGIYLSGGEPTSVSGPFDTNYTIEPFQGNDYYELTHTEGDLTGTFDRKPREVNFYYRERGPAEVTVNYLTEDNQLLKSRTLKGKNGLPYSVDTAYSDGYELVRHEGELSGVYSSEQAKTVTLYYRELPEAGPVTVKFVDVVTNDILSTLTYSGYVGNQYTSWNSYNGSDIYELVEITGAPEKGYFIPEEQTITYHLKRKKHSLWVVHTSTDYFFQRNLRKSEKIEAITGGTYTITPIDNIEYVVDQVEGGNLSGEIPYGDNTVYVHYIKNPNRSGINFLYSNTMYVEFAAPTFVRGNIGETYTAPIKQFKGMLYVGSDSTDEAGNDFFIFKPEDQTITLFYDFKASVIVKHVYRNNPEYNTEVVLEGVVDSEYITEPILREGTIQAEIEGDATGYYPGYGEPPLVVTYYYD</sequence>
<feature type="compositionally biased region" description="Polar residues" evidence="2">
    <location>
        <begin position="85"/>
        <end position="103"/>
    </location>
</feature>
<keyword evidence="3" id="KW-0472">Membrane</keyword>
<feature type="compositionally biased region" description="Low complexity" evidence="2">
    <location>
        <begin position="225"/>
        <end position="476"/>
    </location>
</feature>
<accession>A0ABX7YL29</accession>
<evidence type="ECO:0000313" key="6">
    <source>
        <dbReference type="EMBL" id="QUE54291.1"/>
    </source>
</evidence>
<dbReference type="InterPro" id="IPR009459">
    <property type="entry name" value="MucBP_dom"/>
</dbReference>
<gene>
    <name evidence="6" type="ORF">INT76_10835</name>
</gene>